<keyword evidence="1" id="KW-0472">Membrane</keyword>
<name>A0A0L0DN99_THETB</name>
<feature type="transmembrane region" description="Helical" evidence="1">
    <location>
        <begin position="146"/>
        <end position="166"/>
    </location>
</feature>
<keyword evidence="3" id="KW-1185">Reference proteome</keyword>
<feature type="transmembrane region" description="Helical" evidence="1">
    <location>
        <begin position="107"/>
        <end position="126"/>
    </location>
</feature>
<dbReference type="AlphaFoldDB" id="A0A0L0DN99"/>
<dbReference type="Proteomes" id="UP000054408">
    <property type="component" value="Unassembled WGS sequence"/>
</dbReference>
<keyword evidence="1" id="KW-0812">Transmembrane</keyword>
<dbReference type="RefSeq" id="XP_013754348.1">
    <property type="nucleotide sequence ID" value="XM_013898894.1"/>
</dbReference>
<accession>A0A0L0DN99</accession>
<reference evidence="2 3" key="1">
    <citation type="submission" date="2010-05" db="EMBL/GenBank/DDBJ databases">
        <title>The Genome Sequence of Thecamonas trahens ATCC 50062.</title>
        <authorList>
            <consortium name="The Broad Institute Genome Sequencing Platform"/>
            <person name="Russ C."/>
            <person name="Cuomo C."/>
            <person name="Shea T."/>
            <person name="Young S.K."/>
            <person name="Zeng Q."/>
            <person name="Koehrsen M."/>
            <person name="Haas B."/>
            <person name="Borodovsky M."/>
            <person name="Guigo R."/>
            <person name="Alvarado L."/>
            <person name="Berlin A."/>
            <person name="Bochicchio J."/>
            <person name="Borenstein D."/>
            <person name="Chapman S."/>
            <person name="Chen Z."/>
            <person name="Freedman E."/>
            <person name="Gellesch M."/>
            <person name="Goldberg J."/>
            <person name="Griggs A."/>
            <person name="Gujja S."/>
            <person name="Heilman E."/>
            <person name="Heiman D."/>
            <person name="Hepburn T."/>
            <person name="Howarth C."/>
            <person name="Jen D."/>
            <person name="Larson L."/>
            <person name="Mehta T."/>
            <person name="Park D."/>
            <person name="Pearson M."/>
            <person name="Roberts A."/>
            <person name="Saif S."/>
            <person name="Shenoy N."/>
            <person name="Sisk P."/>
            <person name="Stolte C."/>
            <person name="Sykes S."/>
            <person name="Thomson T."/>
            <person name="Walk T."/>
            <person name="White J."/>
            <person name="Yandava C."/>
            <person name="Burger G."/>
            <person name="Gray M.W."/>
            <person name="Holland P.W.H."/>
            <person name="King N."/>
            <person name="Lang F.B.F."/>
            <person name="Roger A.J."/>
            <person name="Ruiz-Trillo I."/>
            <person name="Lander E."/>
            <person name="Nusbaum C."/>
        </authorList>
    </citation>
    <scope>NUCLEOTIDE SEQUENCE [LARGE SCALE GENOMIC DNA]</scope>
    <source>
        <strain evidence="2 3">ATCC 50062</strain>
    </source>
</reference>
<dbReference type="EMBL" id="GL349482">
    <property type="protein sequence ID" value="KNC53787.1"/>
    <property type="molecule type" value="Genomic_DNA"/>
</dbReference>
<evidence type="ECO:0000313" key="3">
    <source>
        <dbReference type="Proteomes" id="UP000054408"/>
    </source>
</evidence>
<keyword evidence="1" id="KW-1133">Transmembrane helix</keyword>
<dbReference type="GeneID" id="25567956"/>
<feature type="transmembrane region" description="Helical" evidence="1">
    <location>
        <begin position="81"/>
        <end position="100"/>
    </location>
</feature>
<organism evidence="2 3">
    <name type="scientific">Thecamonas trahens ATCC 50062</name>
    <dbReference type="NCBI Taxonomy" id="461836"/>
    <lineage>
        <taxon>Eukaryota</taxon>
        <taxon>Apusozoa</taxon>
        <taxon>Apusomonadida</taxon>
        <taxon>Apusomonadidae</taxon>
        <taxon>Thecamonas</taxon>
    </lineage>
</organism>
<gene>
    <name evidence="2" type="ORF">AMSG_09507</name>
</gene>
<evidence type="ECO:0000313" key="2">
    <source>
        <dbReference type="EMBL" id="KNC53787.1"/>
    </source>
</evidence>
<protein>
    <submittedName>
        <fullName evidence="2">Uncharacterized protein</fullName>
    </submittedName>
</protein>
<evidence type="ECO:0000256" key="1">
    <source>
        <dbReference type="SAM" id="Phobius"/>
    </source>
</evidence>
<proteinExistence type="predicted"/>
<sequence>MSAVEQLLPGGGMRAKRRRAARAARVADEVRVGPAVSAPTAEAWVPDSRLVALSERATATTELVLKRLEVEEQVLFANGPILPALLVLVPALGALVLAVLASVLASLSLLWPAVGFGVVCSIWVWGWARVLLKMHRTAYVLTSGRIMAVAAGVPGLFGTSATLIGYENVVRVRMTRAGHVAVEVVGSKMLKMLWRQRSARW</sequence>